<evidence type="ECO:0000256" key="5">
    <source>
        <dbReference type="ARBA" id="ARBA00022692"/>
    </source>
</evidence>
<evidence type="ECO:0000256" key="8">
    <source>
        <dbReference type="RuleBase" id="RU365088"/>
    </source>
</evidence>
<organism evidence="10 11">
    <name type="scientific">Candidatus Liberibacter ctenarytainae</name>
    <dbReference type="NCBI Taxonomy" id="2020335"/>
    <lineage>
        <taxon>Bacteria</taxon>
        <taxon>Pseudomonadati</taxon>
        <taxon>Pseudomonadota</taxon>
        <taxon>Alphaproteobacteria</taxon>
        <taxon>Hyphomicrobiales</taxon>
        <taxon>Rhizobiaceae</taxon>
        <taxon>Liberibacter</taxon>
    </lineage>
</organism>
<evidence type="ECO:0000313" key="11">
    <source>
        <dbReference type="Proteomes" id="UP000736856"/>
    </source>
</evidence>
<dbReference type="NCBIfam" id="TIGR00710">
    <property type="entry name" value="efflux_Bcr_CflA"/>
    <property type="match status" value="1"/>
</dbReference>
<proteinExistence type="inferred from homology"/>
<dbReference type="PANTHER" id="PTHR23502:SF132">
    <property type="entry name" value="POLYAMINE TRANSPORTER 2-RELATED"/>
    <property type="match status" value="1"/>
</dbReference>
<comment type="similarity">
    <text evidence="2 8">Belongs to the major facilitator superfamily. Bcr/CmlA family.</text>
</comment>
<evidence type="ECO:0000256" key="3">
    <source>
        <dbReference type="ARBA" id="ARBA00022448"/>
    </source>
</evidence>
<dbReference type="InterPro" id="IPR004812">
    <property type="entry name" value="Efflux_drug-R_Bcr/CmlA"/>
</dbReference>
<feature type="transmembrane region" description="Helical" evidence="8">
    <location>
        <begin position="140"/>
        <end position="163"/>
    </location>
</feature>
<keyword evidence="4" id="KW-1003">Cell membrane</keyword>
<dbReference type="Gene3D" id="1.20.1720.10">
    <property type="entry name" value="Multidrug resistance protein D"/>
    <property type="match status" value="1"/>
</dbReference>
<feature type="transmembrane region" description="Helical" evidence="8">
    <location>
        <begin position="289"/>
        <end position="308"/>
    </location>
</feature>
<feature type="transmembrane region" description="Helical" evidence="8">
    <location>
        <begin position="314"/>
        <end position="335"/>
    </location>
</feature>
<evidence type="ECO:0000313" key="10">
    <source>
        <dbReference type="EMBL" id="MBL0848993.1"/>
    </source>
</evidence>
<dbReference type="GO" id="GO:0005886">
    <property type="term" value="C:plasma membrane"/>
    <property type="evidence" value="ECO:0007669"/>
    <property type="project" value="UniProtKB-SubCell"/>
</dbReference>
<dbReference type="GO" id="GO:0042910">
    <property type="term" value="F:xenobiotic transmembrane transporter activity"/>
    <property type="evidence" value="ECO:0007669"/>
    <property type="project" value="InterPro"/>
</dbReference>
<comment type="caution">
    <text evidence="10">The sequence shown here is derived from an EMBL/GenBank/DDBJ whole genome shotgun (WGS) entry which is preliminary data.</text>
</comment>
<evidence type="ECO:0000256" key="2">
    <source>
        <dbReference type="ARBA" id="ARBA00006236"/>
    </source>
</evidence>
<dbReference type="InterPro" id="IPR020846">
    <property type="entry name" value="MFS_dom"/>
</dbReference>
<dbReference type="InterPro" id="IPR036259">
    <property type="entry name" value="MFS_trans_sf"/>
</dbReference>
<feature type="transmembrane region" description="Helical" evidence="8">
    <location>
        <begin position="223"/>
        <end position="242"/>
    </location>
</feature>
<evidence type="ECO:0000256" key="7">
    <source>
        <dbReference type="ARBA" id="ARBA00023136"/>
    </source>
</evidence>
<keyword evidence="3 8" id="KW-0813">Transport</keyword>
<feature type="transmembrane region" description="Helical" evidence="8">
    <location>
        <begin position="107"/>
        <end position="128"/>
    </location>
</feature>
<accession>A0A937AF89</accession>
<feature type="transmembrane region" description="Helical" evidence="8">
    <location>
        <begin position="254"/>
        <end position="277"/>
    </location>
</feature>
<feature type="transmembrane region" description="Helical" evidence="8">
    <location>
        <begin position="378"/>
        <end position="398"/>
    </location>
</feature>
<dbReference type="Proteomes" id="UP000736856">
    <property type="component" value="Unassembled WGS sequence"/>
</dbReference>
<feature type="transmembrane region" description="Helical" evidence="8">
    <location>
        <begin position="347"/>
        <end position="372"/>
    </location>
</feature>
<feature type="transmembrane region" description="Helical" evidence="8">
    <location>
        <begin position="169"/>
        <end position="189"/>
    </location>
</feature>
<dbReference type="GO" id="GO:1990961">
    <property type="term" value="P:xenobiotic detoxification by transmembrane export across the plasma membrane"/>
    <property type="evidence" value="ECO:0007669"/>
    <property type="project" value="InterPro"/>
</dbReference>
<keyword evidence="5 8" id="KW-0812">Transmembrane</keyword>
<gene>
    <name evidence="10" type="ORF">EU981_02745</name>
</gene>
<protein>
    <recommendedName>
        <fullName evidence="8">Bcr/CflA family efflux transporter</fullName>
    </recommendedName>
</protein>
<dbReference type="Pfam" id="PF07690">
    <property type="entry name" value="MFS_1"/>
    <property type="match status" value="1"/>
</dbReference>
<dbReference type="AlphaFoldDB" id="A0A937AF89"/>
<dbReference type="PANTHER" id="PTHR23502">
    <property type="entry name" value="MAJOR FACILITATOR SUPERFAMILY"/>
    <property type="match status" value="1"/>
</dbReference>
<evidence type="ECO:0000256" key="1">
    <source>
        <dbReference type="ARBA" id="ARBA00004651"/>
    </source>
</evidence>
<keyword evidence="7 8" id="KW-0472">Membrane</keyword>
<feature type="transmembrane region" description="Helical" evidence="8">
    <location>
        <begin position="54"/>
        <end position="70"/>
    </location>
</feature>
<name>A0A937AF89_9HYPH</name>
<feature type="transmembrane region" description="Helical" evidence="8">
    <location>
        <begin position="12"/>
        <end position="34"/>
    </location>
</feature>
<dbReference type="EMBL" id="SEOL01000004">
    <property type="protein sequence ID" value="MBL0848993.1"/>
    <property type="molecule type" value="Genomic_DNA"/>
</dbReference>
<dbReference type="InterPro" id="IPR011701">
    <property type="entry name" value="MFS"/>
</dbReference>
<sequence length="410" mass="45163">MPSKLRNANIGHIEFVTIIAMLMAVNSLGIDIILPCLPQIGEYVGIINENHRQHLISFYLIGFAIGQIFYGPLSDRFGRKAVLIPGLMLYVISTIAVLFTTSFSAMLFFRLIQGIGGAAPRIISISIIRDIYGGRQMAKVLSISMMIFMIMPIIAPSIGQLTMYISGSWAGIFVWMAAIASAITIWYGVRIPETMDPLHVRSLHWRLILGSFSLIFKDRAATLYNIANSLLMGAIFGFVSSSQQIYTEVYNLGAWFPLAFAIGGISMSLSSLLNTYLVDKLGRHRLSHYSLLILVAVTTLWLITQLIVGQSVSLFVFFAFFLLSFFQIGLINANFSSISIEPFAHLAGTASSVFGFINTVISTGIGIVIGQAFDGTTYPLTIGFFVIAVFCFIAIFIAEKGKMFQNKQDE</sequence>
<keyword evidence="6 8" id="KW-1133">Transmembrane helix</keyword>
<dbReference type="SUPFAM" id="SSF103473">
    <property type="entry name" value="MFS general substrate transporter"/>
    <property type="match status" value="1"/>
</dbReference>
<reference evidence="10" key="1">
    <citation type="submission" date="2019-02" db="EMBL/GenBank/DDBJ databases">
        <title>A novel Candidatus Liberibacter species associated with the New Zealand native fuchsia psyllid, Ctenarytaina fuchsiae.</title>
        <authorList>
            <person name="Thompson S.M."/>
            <person name="Jorgensen N."/>
            <person name="David C."/>
            <person name="Bulman S.R."/>
            <person name="Smith G.R."/>
        </authorList>
    </citation>
    <scope>NUCLEOTIDE SEQUENCE</scope>
    <source>
        <strain evidence="10">Oxford</strain>
    </source>
</reference>
<dbReference type="CDD" id="cd17320">
    <property type="entry name" value="MFS_MdfA_MDR_like"/>
    <property type="match status" value="1"/>
</dbReference>
<feature type="transmembrane region" description="Helical" evidence="8">
    <location>
        <begin position="82"/>
        <end position="101"/>
    </location>
</feature>
<evidence type="ECO:0000259" key="9">
    <source>
        <dbReference type="PROSITE" id="PS50850"/>
    </source>
</evidence>
<evidence type="ECO:0000256" key="4">
    <source>
        <dbReference type="ARBA" id="ARBA00022475"/>
    </source>
</evidence>
<comment type="subcellular location">
    <subcellularLocation>
        <location evidence="8">Cell inner membrane</location>
        <topology evidence="8">Multi-pass membrane protein</topology>
    </subcellularLocation>
    <subcellularLocation>
        <location evidence="1">Cell membrane</location>
        <topology evidence="1">Multi-pass membrane protein</topology>
    </subcellularLocation>
</comment>
<dbReference type="PROSITE" id="PS50850">
    <property type="entry name" value="MFS"/>
    <property type="match status" value="1"/>
</dbReference>
<feature type="domain" description="Major facilitator superfamily (MFS) profile" evidence="9">
    <location>
        <begin position="15"/>
        <end position="402"/>
    </location>
</feature>
<keyword evidence="8" id="KW-0997">Cell inner membrane</keyword>
<evidence type="ECO:0000256" key="6">
    <source>
        <dbReference type="ARBA" id="ARBA00022989"/>
    </source>
</evidence>